<feature type="region of interest" description="Disordered" evidence="1">
    <location>
        <begin position="520"/>
        <end position="544"/>
    </location>
</feature>
<name>A0A6G1GJ62_9PEZI</name>
<sequence>MGWANHKIAPRWGTRSGMIITEGATRWREMIQNSKIDQDTGQARGDQIESPSSAVSSVITLESDRPSGSPVPYAFVFHACHDGQACSVFLNIRRMQQLHATPYRIFVLVTPDVSLSFVQALESLNAFVTAKEPPAEVLRAASNHTSPKSIDSTFSAVDTWLKFQAFSLHREDETVKRIIILSPEQHILRSLNDIFKLPSTDLAAPRAYWAGNGTLSPNLILVTLSDRLMLEVEEKLAKSILTSSYDGMSLLNDMFGNRAMVLPGSYATRIEHWEMWDMPPWFRPEEMEEMDEIKRNLGEAVSKKVGNVEWRRKGDVMIMEQAIGVWSNPGNDAAEQKPLHSDAQDNTYFAAAKVSAAAASVAAEAAAKANATDSETPKATHDSVIVLGSPDYQKRDVVGLEPDENAEDSKPKKKVNSDGKLIASITDMADLERVVSTITDDNRVVLSSSLVMFDGTSTEIPHFMDAESDSVTEGAAEATEESSALPVSFESVSHLSGTTIEAHTTSTKTTSSSSFFTSSLAAPSVTQTPPAPFSQDNHPSRDPLHALPRVAHIILFLPDKRSSSRGSSGHDLDSLAGPWKESLGPVWSRSSKQIEELRRDAHPKLSELWQSWWEGSSGKVGEWKGNDWKSCPKEEQVGGVWIVPEVELEEETVVKEEQGNAETVEEEYDSLK</sequence>
<dbReference type="AlphaFoldDB" id="A0A6G1GJ62"/>
<dbReference type="SUPFAM" id="SSF53448">
    <property type="entry name" value="Nucleotide-diphospho-sugar transferases"/>
    <property type="match status" value="1"/>
</dbReference>
<gene>
    <name evidence="2" type="ORF">K402DRAFT_399062</name>
</gene>
<dbReference type="InterPro" id="IPR029044">
    <property type="entry name" value="Nucleotide-diphossugar_trans"/>
</dbReference>
<evidence type="ECO:0000313" key="2">
    <source>
        <dbReference type="EMBL" id="KAF1980870.1"/>
    </source>
</evidence>
<feature type="compositionally biased region" description="Acidic residues" evidence="1">
    <location>
        <begin position="663"/>
        <end position="672"/>
    </location>
</feature>
<protein>
    <submittedName>
        <fullName evidence="2">Glycosyltransferase family 8 protein</fullName>
    </submittedName>
</protein>
<organism evidence="2 3">
    <name type="scientific">Aulographum hederae CBS 113979</name>
    <dbReference type="NCBI Taxonomy" id="1176131"/>
    <lineage>
        <taxon>Eukaryota</taxon>
        <taxon>Fungi</taxon>
        <taxon>Dikarya</taxon>
        <taxon>Ascomycota</taxon>
        <taxon>Pezizomycotina</taxon>
        <taxon>Dothideomycetes</taxon>
        <taxon>Pleosporomycetidae</taxon>
        <taxon>Aulographales</taxon>
        <taxon>Aulographaceae</taxon>
    </lineage>
</organism>
<feature type="compositionally biased region" description="Low complexity" evidence="1">
    <location>
        <begin position="472"/>
        <end position="484"/>
    </location>
</feature>
<dbReference type="Gene3D" id="3.90.550.10">
    <property type="entry name" value="Spore Coat Polysaccharide Biosynthesis Protein SpsA, Chain A"/>
    <property type="match status" value="1"/>
</dbReference>
<proteinExistence type="predicted"/>
<dbReference type="OrthoDB" id="2014201at2759"/>
<accession>A0A6G1GJ62</accession>
<evidence type="ECO:0000313" key="3">
    <source>
        <dbReference type="Proteomes" id="UP000800041"/>
    </source>
</evidence>
<evidence type="ECO:0000256" key="1">
    <source>
        <dbReference type="SAM" id="MobiDB-lite"/>
    </source>
</evidence>
<keyword evidence="3" id="KW-1185">Reference proteome</keyword>
<feature type="region of interest" description="Disordered" evidence="1">
    <location>
        <begin position="652"/>
        <end position="672"/>
    </location>
</feature>
<feature type="region of interest" description="Disordered" evidence="1">
    <location>
        <begin position="468"/>
        <end position="490"/>
    </location>
</feature>
<reference evidence="2" key="1">
    <citation type="journal article" date="2020" name="Stud. Mycol.">
        <title>101 Dothideomycetes genomes: a test case for predicting lifestyles and emergence of pathogens.</title>
        <authorList>
            <person name="Haridas S."/>
            <person name="Albert R."/>
            <person name="Binder M."/>
            <person name="Bloem J."/>
            <person name="Labutti K."/>
            <person name="Salamov A."/>
            <person name="Andreopoulos B."/>
            <person name="Baker S."/>
            <person name="Barry K."/>
            <person name="Bills G."/>
            <person name="Bluhm B."/>
            <person name="Cannon C."/>
            <person name="Castanera R."/>
            <person name="Culley D."/>
            <person name="Daum C."/>
            <person name="Ezra D."/>
            <person name="Gonzalez J."/>
            <person name="Henrissat B."/>
            <person name="Kuo A."/>
            <person name="Liang C."/>
            <person name="Lipzen A."/>
            <person name="Lutzoni F."/>
            <person name="Magnuson J."/>
            <person name="Mondo S."/>
            <person name="Nolan M."/>
            <person name="Ohm R."/>
            <person name="Pangilinan J."/>
            <person name="Park H.-J."/>
            <person name="Ramirez L."/>
            <person name="Alfaro M."/>
            <person name="Sun H."/>
            <person name="Tritt A."/>
            <person name="Yoshinaga Y."/>
            <person name="Zwiers L.-H."/>
            <person name="Turgeon B."/>
            <person name="Goodwin S."/>
            <person name="Spatafora J."/>
            <person name="Crous P."/>
            <person name="Grigoriev I."/>
        </authorList>
    </citation>
    <scope>NUCLEOTIDE SEQUENCE</scope>
    <source>
        <strain evidence="2">CBS 113979</strain>
    </source>
</reference>
<dbReference type="Proteomes" id="UP000800041">
    <property type="component" value="Unassembled WGS sequence"/>
</dbReference>
<keyword evidence="2" id="KW-0808">Transferase</keyword>
<dbReference type="GO" id="GO:0016740">
    <property type="term" value="F:transferase activity"/>
    <property type="evidence" value="ECO:0007669"/>
    <property type="project" value="UniProtKB-KW"/>
</dbReference>
<dbReference type="EMBL" id="ML977216">
    <property type="protein sequence ID" value="KAF1980870.1"/>
    <property type="molecule type" value="Genomic_DNA"/>
</dbReference>